<dbReference type="Pfam" id="PF09394">
    <property type="entry name" value="Inhibitor_I42"/>
    <property type="match status" value="1"/>
</dbReference>
<organism evidence="5 6">
    <name type="scientific">Nonomuraea endophytica</name>
    <dbReference type="NCBI Taxonomy" id="714136"/>
    <lineage>
        <taxon>Bacteria</taxon>
        <taxon>Bacillati</taxon>
        <taxon>Actinomycetota</taxon>
        <taxon>Actinomycetes</taxon>
        <taxon>Streptosporangiales</taxon>
        <taxon>Streptosporangiaceae</taxon>
        <taxon>Nonomuraea</taxon>
    </lineage>
</organism>
<feature type="signal peptide" evidence="3">
    <location>
        <begin position="1"/>
        <end position="22"/>
    </location>
</feature>
<dbReference type="InterPro" id="IPR018990">
    <property type="entry name" value="Prot_inh_I42_chagasin"/>
</dbReference>
<accession>A0A7W8EH11</accession>
<evidence type="ECO:0000256" key="1">
    <source>
        <dbReference type="ARBA" id="ARBA00022690"/>
    </source>
</evidence>
<name>A0A7W8EH11_9ACTN</name>
<dbReference type="RefSeq" id="WP_184962472.1">
    <property type="nucleotide sequence ID" value="NZ_JACHIN010000004.1"/>
</dbReference>
<comment type="caution">
    <text evidence="5">The sequence shown here is derived from an EMBL/GenBank/DDBJ whole genome shotgun (WGS) entry which is preliminary data.</text>
</comment>
<proteinExistence type="predicted"/>
<sequence>MKRTWAAAVLLAVGAAGCGAGSAVSDYGTVVKGAKGRTTQVEVGQGDRFSLVVPDNPSVGDNWSLVEVPDATVASFISEEHESEGDAPGSGGAGYFVFNAKRPGTTEVKLFNCWRCGAEKTPSAPDSVRESGTAIFTITVK</sequence>
<keyword evidence="3" id="KW-0732">Signal</keyword>
<evidence type="ECO:0000259" key="4">
    <source>
        <dbReference type="Pfam" id="PF09394"/>
    </source>
</evidence>
<keyword evidence="1" id="KW-0646">Protease inhibitor</keyword>
<dbReference type="Proteomes" id="UP000568380">
    <property type="component" value="Unassembled WGS sequence"/>
</dbReference>
<protein>
    <submittedName>
        <fullName evidence="5">Putative secreted protein</fullName>
    </submittedName>
</protein>
<keyword evidence="2" id="KW-0789">Thiol protease inhibitor</keyword>
<keyword evidence="6" id="KW-1185">Reference proteome</keyword>
<dbReference type="Gene3D" id="2.60.40.2020">
    <property type="match status" value="1"/>
</dbReference>
<reference evidence="5 6" key="1">
    <citation type="submission" date="2020-08" db="EMBL/GenBank/DDBJ databases">
        <title>Genomic Encyclopedia of Type Strains, Phase IV (KMG-IV): sequencing the most valuable type-strain genomes for metagenomic binning, comparative biology and taxonomic classification.</title>
        <authorList>
            <person name="Goeker M."/>
        </authorList>
    </citation>
    <scope>NUCLEOTIDE SEQUENCE [LARGE SCALE GENOMIC DNA]</scope>
    <source>
        <strain evidence="5 6">DSM 45385</strain>
    </source>
</reference>
<evidence type="ECO:0000256" key="3">
    <source>
        <dbReference type="SAM" id="SignalP"/>
    </source>
</evidence>
<dbReference type="AlphaFoldDB" id="A0A7W8EH11"/>
<feature type="chain" id="PRO_5039192910" evidence="3">
    <location>
        <begin position="23"/>
        <end position="141"/>
    </location>
</feature>
<gene>
    <name evidence="5" type="ORF">HNR40_003547</name>
</gene>
<evidence type="ECO:0000256" key="2">
    <source>
        <dbReference type="ARBA" id="ARBA00022704"/>
    </source>
</evidence>
<dbReference type="EMBL" id="JACHIN010000004">
    <property type="protein sequence ID" value="MBB5078072.1"/>
    <property type="molecule type" value="Genomic_DNA"/>
</dbReference>
<evidence type="ECO:0000313" key="5">
    <source>
        <dbReference type="EMBL" id="MBB5078072.1"/>
    </source>
</evidence>
<evidence type="ECO:0000313" key="6">
    <source>
        <dbReference type="Proteomes" id="UP000568380"/>
    </source>
</evidence>
<feature type="domain" description="Proteinase inhibitor I42 chagasin" evidence="4">
    <location>
        <begin position="43"/>
        <end position="110"/>
    </location>
</feature>
<dbReference type="PROSITE" id="PS51257">
    <property type="entry name" value="PROKAR_LIPOPROTEIN"/>
    <property type="match status" value="1"/>
</dbReference>
<dbReference type="GO" id="GO:0004869">
    <property type="term" value="F:cysteine-type endopeptidase inhibitor activity"/>
    <property type="evidence" value="ECO:0007669"/>
    <property type="project" value="UniProtKB-KW"/>
</dbReference>
<dbReference type="InterPro" id="IPR036331">
    <property type="entry name" value="Chagasin-like_sf"/>
</dbReference>
<dbReference type="SUPFAM" id="SSF141066">
    <property type="entry name" value="ICP-like"/>
    <property type="match status" value="1"/>
</dbReference>